<protein>
    <submittedName>
        <fullName evidence="6">DUF1232 domain-containing protein</fullName>
    </submittedName>
</protein>
<evidence type="ECO:0000256" key="3">
    <source>
        <dbReference type="ARBA" id="ARBA00022989"/>
    </source>
</evidence>
<comment type="caution">
    <text evidence="6">The sequence shown here is derived from an EMBL/GenBank/DDBJ whole genome shotgun (WGS) entry which is preliminary data.</text>
</comment>
<dbReference type="InterPro" id="IPR010652">
    <property type="entry name" value="DUF1232"/>
</dbReference>
<evidence type="ECO:0000313" key="6">
    <source>
        <dbReference type="EMBL" id="MBE2889566.1"/>
    </source>
</evidence>
<keyword evidence="4" id="KW-0472">Membrane</keyword>
<comment type="subcellular location">
    <subcellularLocation>
        <location evidence="1">Endomembrane system</location>
        <topology evidence="1">Multi-pass membrane protein</topology>
    </subcellularLocation>
</comment>
<proteinExistence type="predicted"/>
<evidence type="ECO:0000256" key="2">
    <source>
        <dbReference type="ARBA" id="ARBA00022692"/>
    </source>
</evidence>
<name>A0ABR9NZ62_9BACT</name>
<evidence type="ECO:0000313" key="7">
    <source>
        <dbReference type="Proteomes" id="UP000618926"/>
    </source>
</evidence>
<keyword evidence="2" id="KW-0812">Transmembrane</keyword>
<keyword evidence="3" id="KW-1133">Transmembrane helix</keyword>
<dbReference type="RefSeq" id="WP_192905966.1">
    <property type="nucleotide sequence ID" value="NZ_JADBFD010000031.1"/>
</dbReference>
<evidence type="ECO:0000256" key="4">
    <source>
        <dbReference type="ARBA" id="ARBA00023136"/>
    </source>
</evidence>
<dbReference type="Pfam" id="PF06803">
    <property type="entry name" value="DUF1232"/>
    <property type="match status" value="1"/>
</dbReference>
<dbReference type="EMBL" id="JADBFD010000031">
    <property type="protein sequence ID" value="MBE2889566.1"/>
    <property type="molecule type" value="Genomic_DNA"/>
</dbReference>
<organism evidence="6 7">
    <name type="scientific">Geobacter anodireducens</name>
    <dbReference type="NCBI Taxonomy" id="1340425"/>
    <lineage>
        <taxon>Bacteria</taxon>
        <taxon>Pseudomonadati</taxon>
        <taxon>Thermodesulfobacteriota</taxon>
        <taxon>Desulfuromonadia</taxon>
        <taxon>Geobacterales</taxon>
        <taxon>Geobacteraceae</taxon>
        <taxon>Geobacter</taxon>
    </lineage>
</organism>
<evidence type="ECO:0000259" key="5">
    <source>
        <dbReference type="Pfam" id="PF06803"/>
    </source>
</evidence>
<evidence type="ECO:0000256" key="1">
    <source>
        <dbReference type="ARBA" id="ARBA00004127"/>
    </source>
</evidence>
<dbReference type="Proteomes" id="UP000618926">
    <property type="component" value="Unassembled WGS sequence"/>
</dbReference>
<reference evidence="6 7" key="1">
    <citation type="submission" date="2020-10" db="EMBL/GenBank/DDBJ databases">
        <title>Investigation of anaerobic biodegradation of phenanthrene by a sulfate-dependent Geobacter anodireducens strain PheS2.</title>
        <authorList>
            <person name="Zhang Z."/>
        </authorList>
    </citation>
    <scope>NUCLEOTIDE SEQUENCE [LARGE SCALE GENOMIC DNA]</scope>
    <source>
        <strain evidence="6 7">PheS2</strain>
    </source>
</reference>
<gene>
    <name evidence="6" type="ORF">IIE05_16515</name>
</gene>
<keyword evidence="7" id="KW-1185">Reference proteome</keyword>
<sequence>MSTDRFANFRRHYSDSAMHRKMGKLTDSLREGAIILLLLLRDPDTPPMVKLLIVGVLGYVIFPFDLLPDLLPFGFTDDLAAVTSVLLSLRHHITEGLRQQAKKWRPGLGVQGETS</sequence>
<feature type="domain" description="DUF1232" evidence="5">
    <location>
        <begin position="49"/>
        <end position="83"/>
    </location>
</feature>
<accession>A0ABR9NZ62</accession>